<comment type="caution">
    <text evidence="1">The sequence shown here is derived from an EMBL/GenBank/DDBJ whole genome shotgun (WGS) entry which is preliminary data.</text>
</comment>
<sequence>MIDHGSRRESADESPLAALAITARTVGVHRLSDGALAAGMVSLAGPPGGALHSEESLRHVASLMQQTAALDALAISCARSTSAHAAAAAPVLTTVDPTSLSSVEGADLDLAIAIDPGDVVRSPRSTIEAIRRARGIGRRVVVRVGVDDLALAMLPVIGPDIVVVRDEVLAQMHDPVVARFVHELAAHLQNSSATVVAEGVHSDGLVRDALSLGAQYGIGAAFVDVHAWGSGPVAAFPTPQTDQGRVDVGATPFTIVSSTRRPRRGGEMLLEEMGRSLESQATGTGASAVVVRTAGTAYELGHLTGRRWDGVSADTGLSPVYGVRVPLISRTAADGAARGSAEPVGEEWNVAVLGPHVCAVLSARCISPGDDSRFEFVQTYDRSTVVAAVRAMLSGFDPD</sequence>
<dbReference type="InterPro" id="IPR035919">
    <property type="entry name" value="EAL_sf"/>
</dbReference>
<evidence type="ECO:0000313" key="2">
    <source>
        <dbReference type="Proteomes" id="UP001597068"/>
    </source>
</evidence>
<reference evidence="2" key="1">
    <citation type="journal article" date="2019" name="Int. J. Syst. Evol. Microbiol.">
        <title>The Global Catalogue of Microorganisms (GCM) 10K type strain sequencing project: providing services to taxonomists for standard genome sequencing and annotation.</title>
        <authorList>
            <consortium name="The Broad Institute Genomics Platform"/>
            <consortium name="The Broad Institute Genome Sequencing Center for Infectious Disease"/>
            <person name="Wu L."/>
            <person name="Ma J."/>
        </authorList>
    </citation>
    <scope>NUCLEOTIDE SEQUENCE [LARGE SCALE GENOMIC DNA]</scope>
    <source>
        <strain evidence="2">CCUG 50873</strain>
    </source>
</reference>
<dbReference type="EMBL" id="JBHTIL010000001">
    <property type="protein sequence ID" value="MFD0924581.1"/>
    <property type="molecule type" value="Genomic_DNA"/>
</dbReference>
<evidence type="ECO:0008006" key="3">
    <source>
        <dbReference type="Google" id="ProtNLM"/>
    </source>
</evidence>
<dbReference type="RefSeq" id="WP_253647397.1">
    <property type="nucleotide sequence ID" value="NZ_BAAAMO010000002.1"/>
</dbReference>
<accession>A0ABW3G6D7</accession>
<protein>
    <recommendedName>
        <fullName evidence="3">EAL domain-containing protein</fullName>
    </recommendedName>
</protein>
<keyword evidence="2" id="KW-1185">Reference proteome</keyword>
<evidence type="ECO:0000313" key="1">
    <source>
        <dbReference type="EMBL" id="MFD0924581.1"/>
    </source>
</evidence>
<dbReference type="Proteomes" id="UP001597068">
    <property type="component" value="Unassembled WGS sequence"/>
</dbReference>
<proteinExistence type="predicted"/>
<organism evidence="1 2">
    <name type="scientific">Williamsia deligens</name>
    <dbReference type="NCBI Taxonomy" id="321325"/>
    <lineage>
        <taxon>Bacteria</taxon>
        <taxon>Bacillati</taxon>
        <taxon>Actinomycetota</taxon>
        <taxon>Actinomycetes</taxon>
        <taxon>Mycobacteriales</taxon>
        <taxon>Nocardiaceae</taxon>
        <taxon>Williamsia</taxon>
    </lineage>
</organism>
<gene>
    <name evidence="1" type="ORF">ACFQ04_02405</name>
</gene>
<name>A0ABW3G6D7_9NOCA</name>
<dbReference type="Gene3D" id="3.20.20.450">
    <property type="entry name" value="EAL domain"/>
    <property type="match status" value="1"/>
</dbReference>